<dbReference type="GO" id="GO:0005737">
    <property type="term" value="C:cytoplasm"/>
    <property type="evidence" value="ECO:0007669"/>
    <property type="project" value="UniProtKB-SubCell"/>
</dbReference>
<dbReference type="GO" id="GO:0006397">
    <property type="term" value="P:mRNA processing"/>
    <property type="evidence" value="ECO:0007669"/>
    <property type="project" value="UniProtKB-KW"/>
</dbReference>
<dbReference type="FunFam" id="3.30.70.330:FF:000271">
    <property type="entry name" value="squamous cell carcinoma antigen recognized by T-cells 3"/>
    <property type="match status" value="1"/>
</dbReference>
<dbReference type="Pfam" id="PF23240">
    <property type="entry name" value="HAT_PRP39_N"/>
    <property type="match status" value="1"/>
</dbReference>
<feature type="region of interest" description="Disordered" evidence="15">
    <location>
        <begin position="527"/>
        <end position="646"/>
    </location>
</feature>
<keyword evidence="9" id="KW-0175">Coiled coil</keyword>
<dbReference type="Pfam" id="PF23241">
    <property type="entry name" value="HAT_PRP39_C"/>
    <property type="match status" value="1"/>
</dbReference>
<evidence type="ECO:0000256" key="11">
    <source>
        <dbReference type="ARBA" id="ARBA00023242"/>
    </source>
</evidence>
<comment type="subcellular location">
    <subcellularLocation>
        <location evidence="3">Cytoplasm</location>
    </subcellularLocation>
    <subcellularLocation>
        <location evidence="1">Nucleus speckle</location>
    </subcellularLocation>
    <subcellularLocation>
        <location evidence="2">Nucleus</location>
        <location evidence="2">Cajal body</location>
    </subcellularLocation>
    <subcellularLocation>
        <location evidence="4">Nucleus</location>
        <location evidence="4">Nucleoplasm</location>
    </subcellularLocation>
</comment>
<sequence>VQGPEKYQDDRQSSPCDISGSTVKLRSYENIFCCYNANVNTPHVPFLQLSINAFDYNCHVDLIKLLQQEGKLHRLRKARQKMSELFPLTEEIWLDWLKDEIRLTEDESDREKVYELFERAVKDYVCPEIWLEYVQYSIGGMGAQGGIERVRSIFERALTAVGLHMTKGASIWEAYREFEILLNAQLERIHTLFRRQLAVPLMDMEGTYAEYADWADDGVPETVTHQYRRALQQLEKCKPVEEALLVSEPPKLAEYQAYIDFEMKEGDPARVQIIFERALAENCLVPDLWFKYTTYLDRQLKIKDLVLSAHERAVRNCPWTMGLWKSYLLALERHGADHQTVTDVFEKALNAGFIQATDYVEIWQSNLGYLRRRVDFKWSRELDELRAAFARSLDYLKQDVEERFSESGDLSCTIMQVWARIEALHCKNMQKARELWDSIMTKGNAKYANMWLEYYNLERSYGDAAHCRKALHRAVQCTSDYPEHVCDVLLNFERVEGSLEDWDAAVQKTETKLNRVNEQRVAEKEALLTRQEEEKAEHRRKAKADKKAQKKSQKANRTGDKRKAEDEYEEEWGEDEELPSKRLRGEEGFGSTATEELMETESGLFGRRAPPPRKSEPPGFHKNQQGLSEAPRQPQDMSKEQRKDEDSVFVSNLAFNLEDPEGKLRTFFQGCGTVQQVRPVFTVKGAFRGYCYVQFEDRLAVAEALKLDRQEVDGRPIYVSPCVDKNKNPDFKVFKYKTAVEQHKIFISGLPYSCTKETLEDLCKQHGTVKAIRLITNRSGKPKGLAYVEYENEAQASQAVLKMDGTMLENFTLSVAISNPPSRKMEDKAAPSRILGAAMMRQPQGARGKGRTQISLLPRSLYRQSDPDAKAENGTISAPHATVTDGSLSNEDFARMLLKK</sequence>
<accession>A0A672P317</accession>
<gene>
    <name evidence="17" type="primary">sart3</name>
</gene>
<dbReference type="SMART" id="SM00360">
    <property type="entry name" value="RRM"/>
    <property type="match status" value="2"/>
</dbReference>
<feature type="compositionally biased region" description="Basic and acidic residues" evidence="15">
    <location>
        <begin position="527"/>
        <end position="537"/>
    </location>
</feature>
<dbReference type="Gene3D" id="3.30.70.330">
    <property type="match status" value="2"/>
</dbReference>
<evidence type="ECO:0000256" key="2">
    <source>
        <dbReference type="ARBA" id="ARBA00004408"/>
    </source>
</evidence>
<keyword evidence="6" id="KW-0507">mRNA processing</keyword>
<dbReference type="CDD" id="cd12392">
    <property type="entry name" value="RRM2_SART3"/>
    <property type="match status" value="1"/>
</dbReference>
<dbReference type="InterPro" id="IPR011990">
    <property type="entry name" value="TPR-like_helical_dom_sf"/>
</dbReference>
<dbReference type="InterPro" id="IPR034217">
    <property type="entry name" value="SART3_RRM1"/>
</dbReference>
<dbReference type="GO" id="GO:0016607">
    <property type="term" value="C:nuclear speck"/>
    <property type="evidence" value="ECO:0007669"/>
    <property type="project" value="UniProtKB-SubCell"/>
</dbReference>
<dbReference type="Gene3D" id="1.25.40.10">
    <property type="entry name" value="Tetratricopeptide repeat domain"/>
    <property type="match status" value="2"/>
</dbReference>
<keyword evidence="5" id="KW-0963">Cytoplasm</keyword>
<evidence type="ECO:0000256" key="10">
    <source>
        <dbReference type="ARBA" id="ARBA00023187"/>
    </source>
</evidence>
<feature type="compositionally biased region" description="Basic residues" evidence="15">
    <location>
        <begin position="538"/>
        <end position="554"/>
    </location>
</feature>
<dbReference type="GO" id="GO:0003723">
    <property type="term" value="F:RNA binding"/>
    <property type="evidence" value="ECO:0007669"/>
    <property type="project" value="UniProtKB-UniRule"/>
</dbReference>
<keyword evidence="18" id="KW-1185">Reference proteome</keyword>
<keyword evidence="11" id="KW-0539">Nucleus</keyword>
<dbReference type="InterPro" id="IPR000504">
    <property type="entry name" value="RRM_dom"/>
</dbReference>
<evidence type="ECO:0000256" key="14">
    <source>
        <dbReference type="PROSITE-ProRule" id="PRU00176"/>
    </source>
</evidence>
<proteinExistence type="predicted"/>
<keyword evidence="8 14" id="KW-0694">RNA-binding</keyword>
<evidence type="ECO:0000259" key="16">
    <source>
        <dbReference type="PROSITE" id="PS50102"/>
    </source>
</evidence>
<dbReference type="FunFam" id="1.25.40.10:FF:000081">
    <property type="entry name" value="squamous cell carcinoma antigen recognized by T-cells 3"/>
    <property type="match status" value="1"/>
</dbReference>
<reference evidence="17" key="2">
    <citation type="submission" date="2025-09" db="UniProtKB">
        <authorList>
            <consortium name="Ensembl"/>
        </authorList>
    </citation>
    <scope>IDENTIFICATION</scope>
</reference>
<dbReference type="InterPro" id="IPR003107">
    <property type="entry name" value="HAT"/>
</dbReference>
<reference evidence="17" key="1">
    <citation type="submission" date="2025-08" db="UniProtKB">
        <authorList>
            <consortium name="Ensembl"/>
        </authorList>
    </citation>
    <scope>IDENTIFICATION</scope>
</reference>
<dbReference type="PROSITE" id="PS50102">
    <property type="entry name" value="RRM"/>
    <property type="match status" value="2"/>
</dbReference>
<dbReference type="SUPFAM" id="SSF48452">
    <property type="entry name" value="TPR-like"/>
    <property type="match status" value="1"/>
</dbReference>
<evidence type="ECO:0000256" key="9">
    <source>
        <dbReference type="ARBA" id="ARBA00023054"/>
    </source>
</evidence>
<feature type="domain" description="RRM" evidence="16">
    <location>
        <begin position="743"/>
        <end position="820"/>
    </location>
</feature>
<evidence type="ECO:0000256" key="8">
    <source>
        <dbReference type="ARBA" id="ARBA00022884"/>
    </source>
</evidence>
<feature type="compositionally biased region" description="Acidic residues" evidence="15">
    <location>
        <begin position="566"/>
        <end position="577"/>
    </location>
</feature>
<feature type="compositionally biased region" description="Basic and acidic residues" evidence="15">
    <location>
        <begin position="578"/>
        <end position="587"/>
    </location>
</feature>
<evidence type="ECO:0000256" key="12">
    <source>
        <dbReference type="ARBA" id="ARBA00093603"/>
    </source>
</evidence>
<dbReference type="CDD" id="cd12391">
    <property type="entry name" value="RRM1_SART3"/>
    <property type="match status" value="1"/>
</dbReference>
<dbReference type="PANTHER" id="PTHR17204:SF25">
    <property type="entry name" value="RRM DOMAIN-CONTAINING PROTEIN"/>
    <property type="match status" value="1"/>
</dbReference>
<evidence type="ECO:0000256" key="5">
    <source>
        <dbReference type="ARBA" id="ARBA00022490"/>
    </source>
</evidence>
<feature type="compositionally biased region" description="Basic and acidic residues" evidence="15">
    <location>
        <begin position="637"/>
        <end position="646"/>
    </location>
</feature>
<dbReference type="FunFam" id="1.25.40.10:FF:000098">
    <property type="entry name" value="Squamous cell carcinoma antigen recognized by T-cells 3"/>
    <property type="match status" value="1"/>
</dbReference>
<dbReference type="PANTHER" id="PTHR17204">
    <property type="entry name" value="PRE-MRNA PROCESSING PROTEIN PRP39-RELATED"/>
    <property type="match status" value="1"/>
</dbReference>
<evidence type="ECO:0000256" key="3">
    <source>
        <dbReference type="ARBA" id="ARBA00004496"/>
    </source>
</evidence>
<dbReference type="FunFam" id="3.30.70.330:FF:000229">
    <property type="entry name" value="Squamous cell carcinoma antigen recognized by T-cells 3"/>
    <property type="match status" value="1"/>
</dbReference>
<keyword evidence="7" id="KW-0677">Repeat</keyword>
<dbReference type="GO" id="GO:0008380">
    <property type="term" value="P:RNA splicing"/>
    <property type="evidence" value="ECO:0007669"/>
    <property type="project" value="UniProtKB-KW"/>
</dbReference>
<dbReference type="InterPro" id="IPR059164">
    <property type="entry name" value="HAT_PRP39_C"/>
</dbReference>
<evidence type="ECO:0000313" key="18">
    <source>
        <dbReference type="Proteomes" id="UP000472262"/>
    </source>
</evidence>
<dbReference type="GO" id="GO:0015030">
    <property type="term" value="C:Cajal body"/>
    <property type="evidence" value="ECO:0007669"/>
    <property type="project" value="UniProtKB-SubCell"/>
</dbReference>
<feature type="domain" description="RRM" evidence="16">
    <location>
        <begin position="646"/>
        <end position="724"/>
    </location>
</feature>
<keyword evidence="10" id="KW-0508">mRNA splicing</keyword>
<evidence type="ECO:0000256" key="7">
    <source>
        <dbReference type="ARBA" id="ARBA00022737"/>
    </source>
</evidence>
<dbReference type="InterPro" id="IPR034218">
    <property type="entry name" value="SART3_RRM2"/>
</dbReference>
<evidence type="ECO:0000256" key="1">
    <source>
        <dbReference type="ARBA" id="ARBA00004324"/>
    </source>
</evidence>
<evidence type="ECO:0000256" key="13">
    <source>
        <dbReference type="ARBA" id="ARBA00093649"/>
    </source>
</evidence>
<protein>
    <recommendedName>
        <fullName evidence="12">Spliceosome associated factor 3, U4/U6 recycling protein</fullName>
    </recommendedName>
    <alternativeName>
        <fullName evidence="13">Squamous cell carcinoma antigen recognized by T-cells 3</fullName>
    </alternativeName>
</protein>
<dbReference type="Proteomes" id="UP000472262">
    <property type="component" value="Unassembled WGS sequence"/>
</dbReference>
<feature type="region of interest" description="Disordered" evidence="15">
    <location>
        <begin position="857"/>
        <end position="886"/>
    </location>
</feature>
<dbReference type="InterPro" id="IPR035979">
    <property type="entry name" value="RBD_domain_sf"/>
</dbReference>
<dbReference type="Pfam" id="PF16605">
    <property type="entry name" value="LSM_int_assoc"/>
    <property type="match status" value="1"/>
</dbReference>
<evidence type="ECO:0000256" key="4">
    <source>
        <dbReference type="ARBA" id="ARBA00004642"/>
    </source>
</evidence>
<name>A0A672P317_SINGR</name>
<evidence type="ECO:0000256" key="15">
    <source>
        <dbReference type="SAM" id="MobiDB-lite"/>
    </source>
</evidence>
<dbReference type="AlphaFoldDB" id="A0A672P317"/>
<dbReference type="SUPFAM" id="SSF54928">
    <property type="entry name" value="RNA-binding domain, RBD"/>
    <property type="match status" value="2"/>
</dbReference>
<dbReference type="InterPro" id="IPR012677">
    <property type="entry name" value="Nucleotide-bd_a/b_plait_sf"/>
</dbReference>
<dbReference type="Ensembl" id="ENSSGRT00000061623.1">
    <property type="protein sequence ID" value="ENSSGRP00000057727.1"/>
    <property type="gene ID" value="ENSSGRG00000029467.1"/>
</dbReference>
<dbReference type="Pfam" id="PF00076">
    <property type="entry name" value="RRM_1"/>
    <property type="match status" value="2"/>
</dbReference>
<evidence type="ECO:0000256" key="6">
    <source>
        <dbReference type="ARBA" id="ARBA00022664"/>
    </source>
</evidence>
<dbReference type="SMART" id="SM00386">
    <property type="entry name" value="HAT"/>
    <property type="match status" value="7"/>
</dbReference>
<evidence type="ECO:0000313" key="17">
    <source>
        <dbReference type="Ensembl" id="ENSSGRP00000057727.1"/>
    </source>
</evidence>
<organism evidence="17 18">
    <name type="scientific">Sinocyclocheilus grahami</name>
    <name type="common">Dianchi golden-line fish</name>
    <name type="synonym">Barbus grahami</name>
    <dbReference type="NCBI Taxonomy" id="75366"/>
    <lineage>
        <taxon>Eukaryota</taxon>
        <taxon>Metazoa</taxon>
        <taxon>Chordata</taxon>
        <taxon>Craniata</taxon>
        <taxon>Vertebrata</taxon>
        <taxon>Euteleostomi</taxon>
        <taxon>Actinopterygii</taxon>
        <taxon>Neopterygii</taxon>
        <taxon>Teleostei</taxon>
        <taxon>Ostariophysi</taxon>
        <taxon>Cypriniformes</taxon>
        <taxon>Cyprinidae</taxon>
        <taxon>Cyprininae</taxon>
        <taxon>Sinocyclocheilus</taxon>
    </lineage>
</organism>